<proteinExistence type="predicted"/>
<sequence>MTTINRTLTGSPVSLSSPSRASTYETSSGSSSSTVPGPGALSGKAIKALGRVTIRGIDHLVILRQLSVIAHHFPLADEKAGFVKDVEEIYADTLEFSRQGLYREEINRRALRLLLGQIGMGETQYLVRVLSRWDRLELRIFLSEILIQLAPLWNPQLGTVFFTPLLSAYSESEKSGHVSISPFLLFISKLVRSRASACRAVLDVGFLDVLILIRSLNDLNKEDVLSDLESNQSDPSHRKRILAVSNAVLLDILAYPELRPVVLNHPICSTWVTPQIITTEIAPFTSRERALFLNSDRDIPDDNSLLYLTLDLPTVSDLGYIEEMDPGELVGSLAFGVEHDQALRVFLLRSPYTKKVALLLKMIQHMWEHSSAASVSSRLRTRYSLLFFLRLITAIAWGPSNRAALLDAGILDFLVHIVQTEVPESYRAIIDVDVPILSHVPDDQRIPAIIREQGLGHLLGGPLAKTSRLVGLISAAFGALFPEDVRPDSTCR</sequence>
<feature type="region of interest" description="Disordered" evidence="1">
    <location>
        <begin position="1"/>
        <end position="37"/>
    </location>
</feature>
<name>A0AAD6WM49_9AGAR</name>
<organism evidence="2 3">
    <name type="scientific">Mycena alexandri</name>
    <dbReference type="NCBI Taxonomy" id="1745969"/>
    <lineage>
        <taxon>Eukaryota</taxon>
        <taxon>Fungi</taxon>
        <taxon>Dikarya</taxon>
        <taxon>Basidiomycota</taxon>
        <taxon>Agaricomycotina</taxon>
        <taxon>Agaricomycetes</taxon>
        <taxon>Agaricomycetidae</taxon>
        <taxon>Agaricales</taxon>
        <taxon>Marasmiineae</taxon>
        <taxon>Mycenaceae</taxon>
        <taxon>Mycena</taxon>
    </lineage>
</organism>
<comment type="caution">
    <text evidence="2">The sequence shown here is derived from an EMBL/GenBank/DDBJ whole genome shotgun (WGS) entry which is preliminary data.</text>
</comment>
<feature type="compositionally biased region" description="Low complexity" evidence="1">
    <location>
        <begin position="11"/>
        <end position="34"/>
    </location>
</feature>
<feature type="compositionally biased region" description="Polar residues" evidence="1">
    <location>
        <begin position="1"/>
        <end position="10"/>
    </location>
</feature>
<evidence type="ECO:0000256" key="1">
    <source>
        <dbReference type="SAM" id="MobiDB-lite"/>
    </source>
</evidence>
<gene>
    <name evidence="2" type="ORF">C8F04DRAFT_1147885</name>
</gene>
<evidence type="ECO:0000313" key="3">
    <source>
        <dbReference type="Proteomes" id="UP001218188"/>
    </source>
</evidence>
<reference evidence="2" key="1">
    <citation type="submission" date="2023-03" db="EMBL/GenBank/DDBJ databases">
        <title>Massive genome expansion in bonnet fungi (Mycena s.s.) driven by repeated elements and novel gene families across ecological guilds.</title>
        <authorList>
            <consortium name="Lawrence Berkeley National Laboratory"/>
            <person name="Harder C.B."/>
            <person name="Miyauchi S."/>
            <person name="Viragh M."/>
            <person name="Kuo A."/>
            <person name="Thoen E."/>
            <person name="Andreopoulos B."/>
            <person name="Lu D."/>
            <person name="Skrede I."/>
            <person name="Drula E."/>
            <person name="Henrissat B."/>
            <person name="Morin E."/>
            <person name="Kohler A."/>
            <person name="Barry K."/>
            <person name="LaButti K."/>
            <person name="Morin E."/>
            <person name="Salamov A."/>
            <person name="Lipzen A."/>
            <person name="Mereny Z."/>
            <person name="Hegedus B."/>
            <person name="Baldrian P."/>
            <person name="Stursova M."/>
            <person name="Weitz H."/>
            <person name="Taylor A."/>
            <person name="Grigoriev I.V."/>
            <person name="Nagy L.G."/>
            <person name="Martin F."/>
            <person name="Kauserud H."/>
        </authorList>
    </citation>
    <scope>NUCLEOTIDE SEQUENCE</scope>
    <source>
        <strain evidence="2">CBHHK200</strain>
    </source>
</reference>
<dbReference type="Proteomes" id="UP001218188">
    <property type="component" value="Unassembled WGS sequence"/>
</dbReference>
<dbReference type="EMBL" id="JARJCM010000297">
    <property type="protein sequence ID" value="KAJ7019343.1"/>
    <property type="molecule type" value="Genomic_DNA"/>
</dbReference>
<protein>
    <submittedName>
        <fullName evidence="2">Uncharacterized protein</fullName>
    </submittedName>
</protein>
<accession>A0AAD6WM49</accession>
<dbReference type="AlphaFoldDB" id="A0AAD6WM49"/>
<evidence type="ECO:0000313" key="2">
    <source>
        <dbReference type="EMBL" id="KAJ7019343.1"/>
    </source>
</evidence>
<keyword evidence="3" id="KW-1185">Reference proteome</keyword>